<feature type="compositionally biased region" description="Polar residues" evidence="4">
    <location>
        <begin position="507"/>
        <end position="521"/>
    </location>
</feature>
<feature type="region of interest" description="Disordered" evidence="4">
    <location>
        <begin position="1029"/>
        <end position="1083"/>
    </location>
</feature>
<feature type="region of interest" description="Disordered" evidence="4">
    <location>
        <begin position="507"/>
        <end position="531"/>
    </location>
</feature>
<comment type="caution">
    <text evidence="5">The sequence shown here is derived from an EMBL/GenBank/DDBJ whole genome shotgun (WGS) entry which is preliminary data.</text>
</comment>
<proteinExistence type="inferred from homology"/>
<feature type="coiled-coil region" evidence="3">
    <location>
        <begin position="223"/>
        <end position="325"/>
    </location>
</feature>
<feature type="coiled-coil region" evidence="3">
    <location>
        <begin position="125"/>
        <end position="166"/>
    </location>
</feature>
<feature type="compositionally biased region" description="Low complexity" evidence="4">
    <location>
        <begin position="1131"/>
        <end position="1148"/>
    </location>
</feature>
<dbReference type="PANTHER" id="PTHR31580:SF4">
    <property type="entry name" value="FILAMENT-LIKE PLANT PROTEIN 6"/>
    <property type="match status" value="1"/>
</dbReference>
<dbReference type="AlphaFoldDB" id="A0AAD3XRL7"/>
<evidence type="ECO:0000313" key="5">
    <source>
        <dbReference type="EMBL" id="GMH13665.1"/>
    </source>
</evidence>
<protein>
    <recommendedName>
        <fullName evidence="7">Filament-like plant protein 4</fullName>
    </recommendedName>
</protein>
<sequence length="1148" mass="127223">MNAPNFENVSDLIVFSNATLFRKFIEQIKNSLLNEDNEDSKGSPSPEVIFGLNSAAKFIAPRGTKYFEMDRLGWPWKKKSSDRTAAEKAISILDSAGVSAGSPGYKDNFNKPNYVQIPVDSYTHLTRLEDQVKAYEKQVKTYEDQFKTLEEQIDELNEKLSASHIEITNKDGLVKQHAKVAEEAVLGWEKAEAEALALKNHLESVTLAKLTAEDRAAHLDGAVKECMWQIRNLKDENEQKLQEVVMNKNKQCDKIKLEMEAKIANLDQEILRADAENAALSRLLQDRSNVLVKINEEKSQAEAMIELLKSNIESCEREINSLKYEFSIVSKELEIRNEEKNMSAKCAEVANKQHMEGVKKIAKLEAECQRLRGLVRKKLPGPAALAQMKLEVDSLGRDYGETRLRSPVKPDSSSLSQNPPLLPLPEFSIDGVQKLQKETEFLTGRLLTMEEETKMLKEALAKRNTELQALRSMHAKTASKLQSLERQMQLSSKRHDSAKADIQIPTAHSLSNHPSTTSMSEDGNDDTGSCADSWVSKTTENAKNLELMVDFLEMEKLAGLSNVSNGVISTTDYKGPESLNQVAHGNAATDIPFGRNFDLDLAVNPSCLESFASNCDRDTDPSVAMQLRSRISKVLESINDDMDIEKIIEEIKFVMREVHITLHPHPVNCICEERHCSDGNGACPRLAFPEDAGVALDKEISLPENSKASMQTKQIMSQELVSAVSQVYYFGLSLGKEAMAVHGMSGNGEDGLNHTIELFSASFNSVSSSETSLTDFVLALSNVIAKASKLGFTFLGYKGNEAEANNLHCIDKVALLENKTPQGERCCNGCSHVSDSSSNPEISEEVNIVAGFDSASYKCFLEEFDQLKAEKDKLQREMKDLEAAKCELKETEQLLAEVKLQLSSSQKMNSLAETRLKCMAESYKMLEKHAEDLETEVNLLRTRVECLDTELQAEKKSHQDALSICKELEEQLQRNEGCVVCSSSGADIDIKSKQEKEFSAAAEKLAECQETISLLGKQLKALHPKTELIDSPLTERNQKGEQLFQEKPTTSGMNLRDSDDHADQDSITNLASTGSGSAADIYSSPFSPSETDLNVLLRSPVSSGNLKRWPSKSGSSSASSSPTPDKHFRGFSKFFSSKGKNSHNSPAF</sequence>
<evidence type="ECO:0000256" key="3">
    <source>
        <dbReference type="SAM" id="Coils"/>
    </source>
</evidence>
<evidence type="ECO:0000313" key="6">
    <source>
        <dbReference type="Proteomes" id="UP001279734"/>
    </source>
</evidence>
<name>A0AAD3XRL7_NEPGR</name>
<evidence type="ECO:0000256" key="2">
    <source>
        <dbReference type="ARBA" id="ARBA00023054"/>
    </source>
</evidence>
<evidence type="ECO:0008006" key="7">
    <source>
        <dbReference type="Google" id="ProtNLM"/>
    </source>
</evidence>
<organism evidence="5 6">
    <name type="scientific">Nepenthes gracilis</name>
    <name type="common">Slender pitcher plant</name>
    <dbReference type="NCBI Taxonomy" id="150966"/>
    <lineage>
        <taxon>Eukaryota</taxon>
        <taxon>Viridiplantae</taxon>
        <taxon>Streptophyta</taxon>
        <taxon>Embryophyta</taxon>
        <taxon>Tracheophyta</taxon>
        <taxon>Spermatophyta</taxon>
        <taxon>Magnoliopsida</taxon>
        <taxon>eudicotyledons</taxon>
        <taxon>Gunneridae</taxon>
        <taxon>Pentapetalae</taxon>
        <taxon>Caryophyllales</taxon>
        <taxon>Nepenthaceae</taxon>
        <taxon>Nepenthes</taxon>
    </lineage>
</organism>
<gene>
    <name evidence="5" type="ORF">Nepgr_015506</name>
</gene>
<feature type="compositionally biased region" description="Low complexity" evidence="4">
    <location>
        <begin position="1111"/>
        <end position="1121"/>
    </location>
</feature>
<feature type="coiled-coil region" evidence="3">
    <location>
        <begin position="857"/>
        <end position="1011"/>
    </location>
</feature>
<accession>A0AAD3XRL7</accession>
<feature type="coiled-coil region" evidence="3">
    <location>
        <begin position="432"/>
        <end position="501"/>
    </location>
</feature>
<comment type="similarity">
    <text evidence="1">Belongs to the FPP family.</text>
</comment>
<dbReference type="Pfam" id="PF05911">
    <property type="entry name" value="FPP"/>
    <property type="match status" value="1"/>
</dbReference>
<feature type="compositionally biased region" description="Polar residues" evidence="4">
    <location>
        <begin position="1065"/>
        <end position="1076"/>
    </location>
</feature>
<evidence type="ECO:0000256" key="1">
    <source>
        <dbReference type="ARBA" id="ARBA00005921"/>
    </source>
</evidence>
<evidence type="ECO:0000256" key="4">
    <source>
        <dbReference type="SAM" id="MobiDB-lite"/>
    </source>
</evidence>
<keyword evidence="2 3" id="KW-0175">Coiled coil</keyword>
<feature type="region of interest" description="Disordered" evidence="4">
    <location>
        <begin position="1102"/>
        <end position="1148"/>
    </location>
</feature>
<dbReference type="EMBL" id="BSYO01000013">
    <property type="protein sequence ID" value="GMH13665.1"/>
    <property type="molecule type" value="Genomic_DNA"/>
</dbReference>
<keyword evidence="6" id="KW-1185">Reference proteome</keyword>
<dbReference type="InterPro" id="IPR008587">
    <property type="entry name" value="FPP_plant"/>
</dbReference>
<dbReference type="Proteomes" id="UP001279734">
    <property type="component" value="Unassembled WGS sequence"/>
</dbReference>
<reference evidence="5" key="1">
    <citation type="submission" date="2023-05" db="EMBL/GenBank/DDBJ databases">
        <title>Nepenthes gracilis genome sequencing.</title>
        <authorList>
            <person name="Fukushima K."/>
        </authorList>
    </citation>
    <scope>NUCLEOTIDE SEQUENCE</scope>
    <source>
        <strain evidence="5">SING2019-196</strain>
    </source>
</reference>
<dbReference type="PANTHER" id="PTHR31580">
    <property type="entry name" value="FILAMENT-LIKE PLANT PROTEIN 4"/>
    <property type="match status" value="1"/>
</dbReference>